<reference evidence="2 3" key="1">
    <citation type="submission" date="2023-07" db="EMBL/GenBank/DDBJ databases">
        <title>Sequencing the genomes of 1000 actinobacteria strains.</title>
        <authorList>
            <person name="Klenk H.-P."/>
        </authorList>
    </citation>
    <scope>NUCLEOTIDE SEQUENCE [LARGE SCALE GENOMIC DNA]</scope>
    <source>
        <strain evidence="2 3">DSM 14785</strain>
    </source>
</reference>
<dbReference type="RefSeq" id="WP_070318476.1">
    <property type="nucleotide sequence ID" value="NZ_CP194061.1"/>
</dbReference>
<name>A0ABU0GLP1_9CELL</name>
<dbReference type="Proteomes" id="UP001240250">
    <property type="component" value="Unassembled WGS sequence"/>
</dbReference>
<keyword evidence="1" id="KW-0812">Transmembrane</keyword>
<keyword evidence="1" id="KW-1133">Transmembrane helix</keyword>
<feature type="transmembrane region" description="Helical" evidence="1">
    <location>
        <begin position="163"/>
        <end position="181"/>
    </location>
</feature>
<evidence type="ECO:0000256" key="1">
    <source>
        <dbReference type="SAM" id="Phobius"/>
    </source>
</evidence>
<feature type="transmembrane region" description="Helical" evidence="1">
    <location>
        <begin position="99"/>
        <end position="118"/>
    </location>
</feature>
<keyword evidence="3" id="KW-1185">Reference proteome</keyword>
<comment type="caution">
    <text evidence="2">The sequence shown here is derived from an EMBL/GenBank/DDBJ whole genome shotgun (WGS) entry which is preliminary data.</text>
</comment>
<organism evidence="2 3">
    <name type="scientific">Cellulomonas iranensis</name>
    <dbReference type="NCBI Taxonomy" id="76862"/>
    <lineage>
        <taxon>Bacteria</taxon>
        <taxon>Bacillati</taxon>
        <taxon>Actinomycetota</taxon>
        <taxon>Actinomycetes</taxon>
        <taxon>Micrococcales</taxon>
        <taxon>Cellulomonadaceae</taxon>
        <taxon>Cellulomonas</taxon>
    </lineage>
</organism>
<proteinExistence type="predicted"/>
<keyword evidence="1" id="KW-0472">Membrane</keyword>
<gene>
    <name evidence="2" type="ORF">JO380_002655</name>
</gene>
<evidence type="ECO:0000313" key="3">
    <source>
        <dbReference type="Proteomes" id="UP001240250"/>
    </source>
</evidence>
<evidence type="ECO:0000313" key="2">
    <source>
        <dbReference type="EMBL" id="MDQ0426274.1"/>
    </source>
</evidence>
<accession>A0ABU0GLP1</accession>
<sequence>MTTHHDTAPDASATDDAAHRLTWRDRQRLSWWFLRFELAMQDYPGREARRIRRELRASVLDDASRIGLDAALRDLGSPRRLAAGYFAELEHERPRWTDGAVLAAVVGVALPLYSWLGWQMGALDAVDAMGGGTVELSWFGSPVTLTRTAEEISMTTSVTWGPLALSAALALVAFALGARVWRLRRG</sequence>
<dbReference type="EMBL" id="JAUSVM010000001">
    <property type="protein sequence ID" value="MDQ0426274.1"/>
    <property type="molecule type" value="Genomic_DNA"/>
</dbReference>
<protein>
    <submittedName>
        <fullName evidence="2">Uncharacterized protein</fullName>
    </submittedName>
</protein>